<feature type="compositionally biased region" description="Polar residues" evidence="4">
    <location>
        <begin position="647"/>
        <end position="663"/>
    </location>
</feature>
<keyword evidence="1 3" id="KW-0853">WD repeat</keyword>
<evidence type="ECO:0000256" key="4">
    <source>
        <dbReference type="SAM" id="MobiDB-lite"/>
    </source>
</evidence>
<dbReference type="Proteomes" id="UP000179807">
    <property type="component" value="Unassembled WGS sequence"/>
</dbReference>
<feature type="compositionally biased region" description="Low complexity" evidence="4">
    <location>
        <begin position="668"/>
        <end position="677"/>
    </location>
</feature>
<dbReference type="GO" id="GO:0044458">
    <property type="term" value="P:motile cilium assembly"/>
    <property type="evidence" value="ECO:0007669"/>
    <property type="project" value="TreeGrafter"/>
</dbReference>
<dbReference type="InterPro" id="IPR001680">
    <property type="entry name" value="WD40_rpt"/>
</dbReference>
<dbReference type="GeneID" id="94833975"/>
<feature type="repeat" description="WD" evidence="3">
    <location>
        <begin position="372"/>
        <end position="406"/>
    </location>
</feature>
<dbReference type="Pfam" id="PF00400">
    <property type="entry name" value="WD40"/>
    <property type="match status" value="4"/>
</dbReference>
<evidence type="ECO:0000313" key="5">
    <source>
        <dbReference type="EMBL" id="OHT12968.1"/>
    </source>
</evidence>
<evidence type="ECO:0000313" key="6">
    <source>
        <dbReference type="Proteomes" id="UP000179807"/>
    </source>
</evidence>
<dbReference type="PANTHER" id="PTHR44499">
    <property type="entry name" value="JOUBERIN"/>
    <property type="match status" value="1"/>
</dbReference>
<dbReference type="RefSeq" id="XP_068366104.1">
    <property type="nucleotide sequence ID" value="XM_068499271.1"/>
</dbReference>
<evidence type="ECO:0000256" key="3">
    <source>
        <dbReference type="PROSITE-ProRule" id="PRU00221"/>
    </source>
</evidence>
<accession>A0A1J4KPZ1</accession>
<evidence type="ECO:0000256" key="1">
    <source>
        <dbReference type="ARBA" id="ARBA00022574"/>
    </source>
</evidence>
<dbReference type="InterPro" id="IPR019775">
    <property type="entry name" value="WD40_repeat_CS"/>
</dbReference>
<dbReference type="PROSITE" id="PS00678">
    <property type="entry name" value="WD_REPEATS_1"/>
    <property type="match status" value="2"/>
</dbReference>
<dbReference type="VEuPathDB" id="TrichDB:TRFO_16913"/>
<reference evidence="5" key="1">
    <citation type="submission" date="2016-10" db="EMBL/GenBank/DDBJ databases">
        <authorList>
            <person name="Benchimol M."/>
            <person name="Almeida L.G."/>
            <person name="Vasconcelos A.T."/>
            <person name="Perreira-Neves A."/>
            <person name="Rosa I.A."/>
            <person name="Tasca T."/>
            <person name="Bogo M.R."/>
            <person name="de Souza W."/>
        </authorList>
    </citation>
    <scope>NUCLEOTIDE SEQUENCE [LARGE SCALE GENOMIC DNA]</scope>
    <source>
        <strain evidence="5">K</strain>
    </source>
</reference>
<organism evidence="5 6">
    <name type="scientific">Tritrichomonas foetus</name>
    <dbReference type="NCBI Taxonomy" id="1144522"/>
    <lineage>
        <taxon>Eukaryota</taxon>
        <taxon>Metamonada</taxon>
        <taxon>Parabasalia</taxon>
        <taxon>Tritrichomonadida</taxon>
        <taxon>Tritrichomonadidae</taxon>
        <taxon>Tritrichomonas</taxon>
    </lineage>
</organism>
<feature type="repeat" description="WD" evidence="3">
    <location>
        <begin position="477"/>
        <end position="507"/>
    </location>
</feature>
<feature type="repeat" description="WD" evidence="3">
    <location>
        <begin position="345"/>
        <end position="371"/>
    </location>
</feature>
<comment type="caution">
    <text evidence="5">The sequence shown here is derived from an EMBL/GenBank/DDBJ whole genome shotgun (WGS) entry which is preliminary data.</text>
</comment>
<proteinExistence type="predicted"/>
<dbReference type="InterPro" id="IPR052803">
    <property type="entry name" value="Cilium-Associated_Jouberin"/>
</dbReference>
<gene>
    <name evidence="5" type="ORF">TRFO_16913</name>
</gene>
<keyword evidence="2" id="KW-0677">Repeat</keyword>
<feature type="compositionally biased region" description="Low complexity" evidence="4">
    <location>
        <begin position="591"/>
        <end position="612"/>
    </location>
</feature>
<sequence length="692" mass="76853">MDVFSVHIVGCTELFSDCPMKNVGVRVSLASISTGQLLKKSEKSQKVLSQYEKCSFIPQFCTCGIDCNSLDSFSAIWDETFIINESSSVLLNPDHVMVFEIIDYTIHPGRHFFNSIAFGILKLKSSDGCSRNTNKQLKVQLYAYPSKFNASVIGSTLPVLSLMESKKAVESVLTVEVDEIFSSEIEQVKDRPENVYQKEVSIRSLDELLDSDAGLSNFNSSDMTNYSVKRVCQIPRYLNVQIPAGEHGALCLRFNRAGTILAAAVQINNDYCLNFYNTSSFSLISTYPAHIDLIYEIAFSYSDEKILSVSSDGNCRIWHGDGTPQPIATLSTTNYLYTAKFHPLDENIVATAGYDGIIRIWDVSTEKVIHTLSEHKTRINSLVFSPNGKQMFAGDASGCISVWDVNLQSDQPFTFQKLVAEGEIKNTNITNLSMGRSNLSLLVTTQDNTVRNFETKVMVPSQRYVGALCSKYMMEASFSPDAKYVFAGSENGSVCVWNVKENEIVSVIEWTHKFKSPVTTIAWNHRFDMCAFSSFGDGEPILVYKDSKYVRAPRRRPIPKKTEDELKEEQEEQKENQSQNQNEKENENENDQSQQSQSKTGTKTGTNTNATSRSVSKPDSGSRPGTRPGSRPGMRPGLNRGIRSPAASGNRSPSQSISNATKQKVSENRSQSQSSDESASDESAPSDDADQF</sequence>
<protein>
    <submittedName>
        <fullName evidence="5">Uncharacterized protein</fullName>
    </submittedName>
</protein>
<dbReference type="PROSITE" id="PS50082">
    <property type="entry name" value="WD_REPEATS_2"/>
    <property type="match status" value="4"/>
</dbReference>
<keyword evidence="6" id="KW-1185">Reference proteome</keyword>
<dbReference type="AlphaFoldDB" id="A0A1J4KPZ1"/>
<dbReference type="PROSITE" id="PS50294">
    <property type="entry name" value="WD_REPEATS_REGION"/>
    <property type="match status" value="1"/>
</dbReference>
<dbReference type="GO" id="GO:0036064">
    <property type="term" value="C:ciliary basal body"/>
    <property type="evidence" value="ECO:0007669"/>
    <property type="project" value="TreeGrafter"/>
</dbReference>
<dbReference type="PANTHER" id="PTHR44499:SF1">
    <property type="entry name" value="JOUBERIN"/>
    <property type="match status" value="1"/>
</dbReference>
<dbReference type="SMART" id="SM00320">
    <property type="entry name" value="WD40"/>
    <property type="match status" value="5"/>
</dbReference>
<dbReference type="SUPFAM" id="SSF50978">
    <property type="entry name" value="WD40 repeat-like"/>
    <property type="match status" value="1"/>
</dbReference>
<dbReference type="OrthoDB" id="2096344at2759"/>
<dbReference type="EMBL" id="MLAK01000550">
    <property type="protein sequence ID" value="OHT12968.1"/>
    <property type="molecule type" value="Genomic_DNA"/>
</dbReference>
<feature type="compositionally biased region" description="Acidic residues" evidence="4">
    <location>
        <begin position="678"/>
        <end position="692"/>
    </location>
</feature>
<dbReference type="InterPro" id="IPR015943">
    <property type="entry name" value="WD40/YVTN_repeat-like_dom_sf"/>
</dbReference>
<feature type="repeat" description="WD" evidence="3">
    <location>
        <begin position="287"/>
        <end position="318"/>
    </location>
</feature>
<dbReference type="InterPro" id="IPR036322">
    <property type="entry name" value="WD40_repeat_dom_sf"/>
</dbReference>
<evidence type="ECO:0000256" key="2">
    <source>
        <dbReference type="ARBA" id="ARBA00022737"/>
    </source>
</evidence>
<dbReference type="Gene3D" id="2.130.10.10">
    <property type="entry name" value="YVTN repeat-like/Quinoprotein amine dehydrogenase"/>
    <property type="match status" value="1"/>
</dbReference>
<feature type="region of interest" description="Disordered" evidence="4">
    <location>
        <begin position="555"/>
        <end position="692"/>
    </location>
</feature>
<name>A0A1J4KPZ1_9EUKA</name>